<sequence length="90" mass="10734">MKNKSKTKFRNNQTDINDKKLNDKIQKPITYYFKNTKNSNVLLNKIPKKNVQSTIPKLFNKMEQKNKNKYDGKNQGKNQINDDSVLFRRQ</sequence>
<dbReference type="EMBL" id="OU893349">
    <property type="protein sequence ID" value="CAG9787555.1"/>
    <property type="molecule type" value="Genomic_DNA"/>
</dbReference>
<evidence type="ECO:0000313" key="3">
    <source>
        <dbReference type="Proteomes" id="UP001153714"/>
    </source>
</evidence>
<accession>A0A9N9R1H3</accession>
<reference evidence="2" key="2">
    <citation type="submission" date="2022-10" db="EMBL/GenBank/DDBJ databases">
        <authorList>
            <consortium name="ENA_rothamsted_submissions"/>
            <consortium name="culmorum"/>
            <person name="King R."/>
        </authorList>
    </citation>
    <scope>NUCLEOTIDE SEQUENCE</scope>
</reference>
<protein>
    <submittedName>
        <fullName evidence="2">Uncharacterized protein</fullName>
    </submittedName>
</protein>
<keyword evidence="3" id="KW-1185">Reference proteome</keyword>
<name>A0A9N9R1H3_9NEOP</name>
<proteinExistence type="predicted"/>
<evidence type="ECO:0000313" key="2">
    <source>
        <dbReference type="EMBL" id="CAG9787555.1"/>
    </source>
</evidence>
<organism evidence="2 3">
    <name type="scientific">Diatraea saccharalis</name>
    <name type="common">sugarcane borer</name>
    <dbReference type="NCBI Taxonomy" id="40085"/>
    <lineage>
        <taxon>Eukaryota</taxon>
        <taxon>Metazoa</taxon>
        <taxon>Ecdysozoa</taxon>
        <taxon>Arthropoda</taxon>
        <taxon>Hexapoda</taxon>
        <taxon>Insecta</taxon>
        <taxon>Pterygota</taxon>
        <taxon>Neoptera</taxon>
        <taxon>Endopterygota</taxon>
        <taxon>Lepidoptera</taxon>
        <taxon>Glossata</taxon>
        <taxon>Ditrysia</taxon>
        <taxon>Pyraloidea</taxon>
        <taxon>Crambidae</taxon>
        <taxon>Crambinae</taxon>
        <taxon>Diatraea</taxon>
    </lineage>
</organism>
<dbReference type="Proteomes" id="UP001153714">
    <property type="component" value="Chromosome 18"/>
</dbReference>
<reference evidence="2" key="1">
    <citation type="submission" date="2021-12" db="EMBL/GenBank/DDBJ databases">
        <authorList>
            <person name="King R."/>
        </authorList>
    </citation>
    <scope>NUCLEOTIDE SEQUENCE</scope>
</reference>
<dbReference type="AlphaFoldDB" id="A0A9N9R1H3"/>
<feature type="region of interest" description="Disordered" evidence="1">
    <location>
        <begin position="1"/>
        <end position="21"/>
    </location>
</feature>
<feature type="region of interest" description="Disordered" evidence="1">
    <location>
        <begin position="66"/>
        <end position="90"/>
    </location>
</feature>
<gene>
    <name evidence="2" type="ORF">DIATSA_LOCUS5428</name>
</gene>
<evidence type="ECO:0000256" key="1">
    <source>
        <dbReference type="SAM" id="MobiDB-lite"/>
    </source>
</evidence>